<dbReference type="OMA" id="SVKCLIM"/>
<dbReference type="Pfam" id="PF13920">
    <property type="entry name" value="zf-C3HC4_3"/>
    <property type="match status" value="1"/>
</dbReference>
<proteinExistence type="predicted"/>
<dbReference type="InterPro" id="IPR051728">
    <property type="entry name" value="RING-FYVE_E3_ubiquitin-ligase"/>
</dbReference>
<reference evidence="9 10" key="1">
    <citation type="journal article" date="2010" name="Nature">
        <title>Genome sequence of the palaeopolyploid soybean.</title>
        <authorList>
            <person name="Schmutz J."/>
            <person name="Cannon S.B."/>
            <person name="Schlueter J."/>
            <person name="Ma J."/>
            <person name="Mitros T."/>
            <person name="Nelson W."/>
            <person name="Hyten D.L."/>
            <person name="Song Q."/>
            <person name="Thelen J.J."/>
            <person name="Cheng J."/>
            <person name="Xu D."/>
            <person name="Hellsten U."/>
            <person name="May G.D."/>
            <person name="Yu Y."/>
            <person name="Sakurai T."/>
            <person name="Umezawa T."/>
            <person name="Bhattacharyya M.K."/>
            <person name="Sandhu D."/>
            <person name="Valliyodan B."/>
            <person name="Lindquist E."/>
            <person name="Peto M."/>
            <person name="Grant D."/>
            <person name="Shu S."/>
            <person name="Goodstein D."/>
            <person name="Barry K."/>
            <person name="Futrell-Griggs M."/>
            <person name="Abernathy B."/>
            <person name="Du J."/>
            <person name="Tian Z."/>
            <person name="Zhu L."/>
            <person name="Gill N."/>
            <person name="Joshi T."/>
            <person name="Libault M."/>
            <person name="Sethuraman A."/>
            <person name="Zhang X.-C."/>
            <person name="Shinozaki K."/>
            <person name="Nguyen H.T."/>
            <person name="Wing R.A."/>
            <person name="Cregan P."/>
            <person name="Specht J."/>
            <person name="Grimwood J."/>
            <person name="Rokhsar D."/>
            <person name="Stacey G."/>
            <person name="Shoemaker R.C."/>
            <person name="Jackson S.A."/>
        </authorList>
    </citation>
    <scope>NUCLEOTIDE SEQUENCE [LARGE SCALE GENOMIC DNA]</scope>
    <source>
        <strain evidence="10">cv. Williams 82</strain>
        <tissue evidence="9">Callus</tissue>
    </source>
</reference>
<dbReference type="OrthoDB" id="5855668at2759"/>
<dbReference type="PROSITE" id="PS50089">
    <property type="entry name" value="ZF_RING_2"/>
    <property type="match status" value="1"/>
</dbReference>
<keyword evidence="3" id="KW-0862">Zinc</keyword>
<gene>
    <name evidence="10" type="primary">LOC100811876</name>
    <name evidence="9" type="ORF">GLYMA_15G219400</name>
</gene>
<protein>
    <recommendedName>
        <fullName evidence="12">MYND-type domain-containing protein</fullName>
    </recommendedName>
</protein>
<dbReference type="FunFam" id="6.10.140.2220:FF:000006">
    <property type="entry name" value="Ubiquitin carboxyl-terminal hydrolase 15"/>
    <property type="match status" value="1"/>
</dbReference>
<dbReference type="SUPFAM" id="SSF90257">
    <property type="entry name" value="Myosin rod fragments"/>
    <property type="match status" value="1"/>
</dbReference>
<dbReference type="Proteomes" id="UP000008827">
    <property type="component" value="Chromosome 15"/>
</dbReference>
<feature type="coiled-coil region" evidence="5">
    <location>
        <begin position="305"/>
        <end position="339"/>
    </location>
</feature>
<dbReference type="SUPFAM" id="SSF144232">
    <property type="entry name" value="HIT/MYND zinc finger-like"/>
    <property type="match status" value="2"/>
</dbReference>
<dbReference type="PROSITE" id="PS50865">
    <property type="entry name" value="ZF_MYND_2"/>
    <property type="match status" value="2"/>
</dbReference>
<dbReference type="eggNOG" id="KOG1865">
    <property type="taxonomic scope" value="Eukaryota"/>
</dbReference>
<sequence>MVDLNWLFVLLGLGEKGAPISDNTKAWHQILLLTIVIGIWWLLCHFADDREVNPNINEVDDELGEMEHPNDELDHFFDEDDHRAAVVVGDEARGRHGGCSICGDFSTTRCARCKAARYCSGKCQIIHWRLGHKYECSESGTAADEARPTHDHGTSKLVEKSEMESTSNGSNVDDGVEWNPESHVGEEVSSGNDVNKFHGCEICGSPSTTRCSRCKAVKYCSVKCLIMDWKWHKDHCIARDVDSAPIERSRRDVGFLKNSYEEEESIRSSCPLSLEFHPEESTSFKSPIEVSQDPTNKVLYLEDEVAKSRNEILLLQSELDEWKNRANFAREKFRSLKRESNYQLLVLKNEKESIAEAETRARNVIHSLHKKLNHLQNVVQESIAEKRKLEEDIQSLESECADLKKQLQEEHKYAQRLTMESDKSREAAKIAMREVEAVRQELQEEREHAQRLKENFHRDVIFSESRATFAEAKLSDLYRKIRMSDYKVCSICLSNDRDLAFGCGHMTCRDCGSKLSKCPICREQITNHIKLFTG</sequence>
<dbReference type="PaxDb" id="3847-GLYMA15G32062.1"/>
<name>K7MCZ6_SOYBN</name>
<evidence type="ECO:0000313" key="11">
    <source>
        <dbReference type="Proteomes" id="UP000008827"/>
    </source>
</evidence>
<dbReference type="PANTHER" id="PTHR14879">
    <property type="entry name" value="CASPASE REGULATOR, RING FINGER DOMAIN-CONTAINING"/>
    <property type="match status" value="1"/>
</dbReference>
<accession>K7MCZ6</accession>
<dbReference type="AlphaFoldDB" id="K7MCZ6"/>
<keyword evidence="2 4" id="KW-0863">Zinc-finger</keyword>
<evidence type="ECO:0000256" key="6">
    <source>
        <dbReference type="SAM" id="MobiDB-lite"/>
    </source>
</evidence>
<keyword evidence="11" id="KW-1185">Reference proteome</keyword>
<evidence type="ECO:0000256" key="1">
    <source>
        <dbReference type="ARBA" id="ARBA00022723"/>
    </source>
</evidence>
<feature type="domain" description="MYND-type" evidence="8">
    <location>
        <begin position="200"/>
        <end position="236"/>
    </location>
</feature>
<feature type="compositionally biased region" description="Basic and acidic residues" evidence="6">
    <location>
        <begin position="144"/>
        <end position="163"/>
    </location>
</feature>
<dbReference type="GO" id="GO:0008270">
    <property type="term" value="F:zinc ion binding"/>
    <property type="evidence" value="ECO:0007669"/>
    <property type="project" value="UniProtKB-KW"/>
</dbReference>
<dbReference type="eggNOG" id="KOG1327">
    <property type="taxonomic scope" value="Eukaryota"/>
</dbReference>
<dbReference type="EnsemblPlants" id="KRH13151">
    <property type="protein sequence ID" value="KRH13151"/>
    <property type="gene ID" value="GLYMA_15G219400"/>
</dbReference>
<dbReference type="InterPro" id="IPR002893">
    <property type="entry name" value="Znf_MYND"/>
</dbReference>
<dbReference type="SMART" id="SM00184">
    <property type="entry name" value="RING"/>
    <property type="match status" value="1"/>
</dbReference>
<evidence type="ECO:0000313" key="9">
    <source>
        <dbReference type="EMBL" id="KRH13151.1"/>
    </source>
</evidence>
<evidence type="ECO:0008006" key="12">
    <source>
        <dbReference type="Google" id="ProtNLM"/>
    </source>
</evidence>
<evidence type="ECO:0000256" key="4">
    <source>
        <dbReference type="PROSITE-ProRule" id="PRU00134"/>
    </source>
</evidence>
<dbReference type="SMR" id="K7MCZ6"/>
<keyword evidence="1" id="KW-0479">Metal-binding</keyword>
<keyword evidence="5" id="KW-0175">Coiled coil</keyword>
<evidence type="ECO:0000256" key="3">
    <source>
        <dbReference type="ARBA" id="ARBA00022833"/>
    </source>
</evidence>
<dbReference type="PANTHER" id="PTHR14879:SF5">
    <property type="entry name" value="RING-TYPE DOMAIN-CONTAINING PROTEIN"/>
    <property type="match status" value="1"/>
</dbReference>
<evidence type="ECO:0000259" key="8">
    <source>
        <dbReference type="PROSITE" id="PS50865"/>
    </source>
</evidence>
<reference evidence="9" key="3">
    <citation type="submission" date="2018-07" db="EMBL/GenBank/DDBJ databases">
        <title>WGS assembly of Glycine max.</title>
        <authorList>
            <person name="Schmutz J."/>
            <person name="Cannon S."/>
            <person name="Schlueter J."/>
            <person name="Ma J."/>
            <person name="Mitros T."/>
            <person name="Nelson W."/>
            <person name="Hyten D."/>
            <person name="Song Q."/>
            <person name="Thelen J."/>
            <person name="Cheng J."/>
            <person name="Xu D."/>
            <person name="Hellsten U."/>
            <person name="May G."/>
            <person name="Yu Y."/>
            <person name="Sakurai T."/>
            <person name="Umezawa T."/>
            <person name="Bhattacharyya M."/>
            <person name="Sandhu D."/>
            <person name="Valliyodan B."/>
            <person name="Lindquist E."/>
            <person name="Peto M."/>
            <person name="Grant D."/>
            <person name="Shu S."/>
            <person name="Goodstein D."/>
            <person name="Barry K."/>
            <person name="Futrell-Griggs M."/>
            <person name="Abernathy B."/>
            <person name="Du J."/>
            <person name="Tian Z."/>
            <person name="Zhu L."/>
            <person name="Gill N."/>
            <person name="Joshi T."/>
            <person name="Libault M."/>
            <person name="Sethuraman A."/>
            <person name="Zhang X."/>
            <person name="Shinozaki K."/>
            <person name="Nguyen H."/>
            <person name="Wing R."/>
            <person name="Cregan P."/>
            <person name="Specht J."/>
            <person name="Grimwood J."/>
            <person name="Rokhsar D."/>
            <person name="Stacey G."/>
            <person name="Shoemaker R."/>
            <person name="Jackson S."/>
        </authorList>
    </citation>
    <scope>NUCLEOTIDE SEQUENCE</scope>
    <source>
        <tissue evidence="9">Callus</tissue>
    </source>
</reference>
<dbReference type="EMBL" id="CM000848">
    <property type="protein sequence ID" value="KRH13151.1"/>
    <property type="molecule type" value="Genomic_DNA"/>
</dbReference>
<dbReference type="Pfam" id="PF01753">
    <property type="entry name" value="zf-MYND"/>
    <property type="match status" value="2"/>
</dbReference>
<dbReference type="SUPFAM" id="SSF57850">
    <property type="entry name" value="RING/U-box"/>
    <property type="match status" value="1"/>
</dbReference>
<dbReference type="STRING" id="3847.K7MCZ6"/>
<dbReference type="InterPro" id="IPR013083">
    <property type="entry name" value="Znf_RING/FYVE/PHD"/>
</dbReference>
<evidence type="ECO:0000256" key="5">
    <source>
        <dbReference type="SAM" id="Coils"/>
    </source>
</evidence>
<feature type="region of interest" description="Disordered" evidence="6">
    <location>
        <begin position="141"/>
        <end position="190"/>
    </location>
</feature>
<dbReference type="RefSeq" id="XP_014623810.1">
    <property type="nucleotide sequence ID" value="XM_014768324.3"/>
</dbReference>
<dbReference type="InterPro" id="IPR001841">
    <property type="entry name" value="Znf_RING"/>
</dbReference>
<dbReference type="HOGENOM" id="CLU_038315_0_0_1"/>
<feature type="domain" description="MYND-type" evidence="8">
    <location>
        <begin position="99"/>
        <end position="136"/>
    </location>
</feature>
<dbReference type="Gene3D" id="6.10.140.2220">
    <property type="match status" value="2"/>
</dbReference>
<feature type="domain" description="RING-type" evidence="7">
    <location>
        <begin position="489"/>
        <end position="522"/>
    </location>
</feature>
<evidence type="ECO:0000259" key="7">
    <source>
        <dbReference type="PROSITE" id="PS50089"/>
    </source>
</evidence>
<reference evidence="10" key="2">
    <citation type="submission" date="2018-02" db="UniProtKB">
        <authorList>
            <consortium name="EnsemblPlants"/>
        </authorList>
    </citation>
    <scope>IDENTIFICATION</scope>
    <source>
        <strain evidence="10">Williams 82</strain>
    </source>
</reference>
<dbReference type="Gramene" id="KRH13151">
    <property type="protein sequence ID" value="KRH13151"/>
    <property type="gene ID" value="GLYMA_15G219400"/>
</dbReference>
<dbReference type="Gene3D" id="3.30.40.10">
    <property type="entry name" value="Zinc/RING finger domain, C3HC4 (zinc finger)"/>
    <property type="match status" value="1"/>
</dbReference>
<evidence type="ECO:0000256" key="2">
    <source>
        <dbReference type="ARBA" id="ARBA00022771"/>
    </source>
</evidence>
<evidence type="ECO:0000313" key="10">
    <source>
        <dbReference type="EnsemblPlants" id="KRH13151"/>
    </source>
</evidence>
<dbReference type="eggNOG" id="KOG4674">
    <property type="taxonomic scope" value="Eukaryota"/>
</dbReference>
<feature type="coiled-coil region" evidence="5">
    <location>
        <begin position="372"/>
        <end position="459"/>
    </location>
</feature>
<dbReference type="GeneID" id="100811876"/>
<organism evidence="10">
    <name type="scientific">Glycine max</name>
    <name type="common">Soybean</name>
    <name type="synonym">Glycine hispida</name>
    <dbReference type="NCBI Taxonomy" id="3847"/>
    <lineage>
        <taxon>Eukaryota</taxon>
        <taxon>Viridiplantae</taxon>
        <taxon>Streptophyta</taxon>
        <taxon>Embryophyta</taxon>
        <taxon>Tracheophyta</taxon>
        <taxon>Spermatophyta</taxon>
        <taxon>Magnoliopsida</taxon>
        <taxon>eudicotyledons</taxon>
        <taxon>Gunneridae</taxon>
        <taxon>Pentapetalae</taxon>
        <taxon>rosids</taxon>
        <taxon>fabids</taxon>
        <taxon>Fabales</taxon>
        <taxon>Fabaceae</taxon>
        <taxon>Papilionoideae</taxon>
        <taxon>50 kb inversion clade</taxon>
        <taxon>NPAAA clade</taxon>
        <taxon>indigoferoid/millettioid clade</taxon>
        <taxon>Phaseoleae</taxon>
        <taxon>Glycine</taxon>
        <taxon>Glycine subgen. Soja</taxon>
    </lineage>
</organism>